<dbReference type="Proteomes" id="UP001205998">
    <property type="component" value="Unassembled WGS sequence"/>
</dbReference>
<name>A0AAD5FA34_SILAS</name>
<dbReference type="PANTHER" id="PTHR19325:SF569">
    <property type="entry name" value="COMPLEMENT COMPONENT 4 BINDING PROTEIN, SECRETORY-RELATED"/>
    <property type="match status" value="1"/>
</dbReference>
<comment type="caution">
    <text evidence="5">Lacks conserved residue(s) required for the propagation of feature annotation.</text>
</comment>
<keyword evidence="6" id="KW-0732">Signal</keyword>
<evidence type="ECO:0000256" key="2">
    <source>
        <dbReference type="ARBA" id="ARBA00022737"/>
    </source>
</evidence>
<sequence>MAVIVWTCVMLVLSVHLVDKETVSYVCNVGFRLKGSKSELLCVNGTWKPKSVECKQIKCKKLTIPNASLNTGRQKFNTQVNIRCQEGYNIKGPNVITCGGQGVWIPAPPTCEKVIPVKVTCPPPAVPNSSGQDGYKAEYKVGERAAISCQKGYRLIGSSEITCLEDGQWEELPNCRLVEGRCPPPPYVPNAHTEHNDQTHYEPNTTLRLKCNLGYRMARGPSTISCRDGQWTDVQLMCEKKKCGSAGEVENGRYHYTGSSFGDVATARCFEGYQLIGVGVRHCTNNGWDGRVAVCEANQCPDPPEVPDADVNVGTSGIIRPGYVASYSCRLGTLIGESEIVCTEDGTWSREAPRCNANQCPDPPEVPDADVNVGTSGIIRPGYVASYSCRLGTLIGESEIVCTEDGTWSREAPRCNVVPCPAPNIQYGFIFSGVRRQYNSGLSVTIKCNPGWRLFGSSVSKCWADGEWRPRLPKCACNNNTMFCVSPPFFHPVSLKSLLSSAHPSNIINCILIILHVFFFFSPPELFPRRTLLRAEAPQQLLVLHQFSVTLHKKKKAPVQ</sequence>
<feature type="domain" description="Sushi" evidence="7">
    <location>
        <begin position="298"/>
        <end position="357"/>
    </location>
</feature>
<evidence type="ECO:0000313" key="8">
    <source>
        <dbReference type="EMBL" id="KAI5609221.1"/>
    </source>
</evidence>
<feature type="disulfide bond" evidence="5">
    <location>
        <begin position="84"/>
        <end position="111"/>
    </location>
</feature>
<evidence type="ECO:0000256" key="4">
    <source>
        <dbReference type="ARBA" id="ARBA00023180"/>
    </source>
</evidence>
<evidence type="ECO:0000256" key="1">
    <source>
        <dbReference type="ARBA" id="ARBA00022659"/>
    </source>
</evidence>
<evidence type="ECO:0000313" key="9">
    <source>
        <dbReference type="Proteomes" id="UP001205998"/>
    </source>
</evidence>
<accession>A0AAD5FA34</accession>
<feature type="domain" description="Sushi" evidence="7">
    <location>
        <begin position="119"/>
        <end position="177"/>
    </location>
</feature>
<dbReference type="SMART" id="SM00032">
    <property type="entry name" value="CCP"/>
    <property type="match status" value="8"/>
</dbReference>
<feature type="domain" description="Sushi" evidence="7">
    <location>
        <begin position="6"/>
        <end position="56"/>
    </location>
</feature>
<dbReference type="PANTHER" id="PTHR19325">
    <property type="entry name" value="COMPLEMENT COMPONENT-RELATED SUSHI DOMAIN-CONTAINING"/>
    <property type="match status" value="1"/>
</dbReference>
<proteinExistence type="predicted"/>
<keyword evidence="2" id="KW-0677">Repeat</keyword>
<reference evidence="8" key="1">
    <citation type="submission" date="2018-07" db="EMBL/GenBank/DDBJ databases">
        <title>Comparative genomics of catfishes provides insights into carnivory and benthic adaptation.</title>
        <authorList>
            <person name="Zhang Y."/>
            <person name="Wang D."/>
            <person name="Peng Z."/>
            <person name="Zheng S."/>
            <person name="Shao F."/>
            <person name="Tao W."/>
        </authorList>
    </citation>
    <scope>NUCLEOTIDE SEQUENCE</scope>
    <source>
        <strain evidence="8">Chongqing</strain>
    </source>
</reference>
<feature type="domain" description="Sushi" evidence="7">
    <location>
        <begin position="241"/>
        <end position="297"/>
    </location>
</feature>
<dbReference type="AlphaFoldDB" id="A0AAD5FA34"/>
<evidence type="ECO:0000256" key="3">
    <source>
        <dbReference type="ARBA" id="ARBA00023157"/>
    </source>
</evidence>
<dbReference type="Pfam" id="PF00084">
    <property type="entry name" value="Sushi"/>
    <property type="match status" value="8"/>
</dbReference>
<keyword evidence="1 5" id="KW-0768">Sushi</keyword>
<evidence type="ECO:0000256" key="6">
    <source>
        <dbReference type="SAM" id="SignalP"/>
    </source>
</evidence>
<feature type="domain" description="Sushi" evidence="7">
    <location>
        <begin position="180"/>
        <end position="240"/>
    </location>
</feature>
<dbReference type="Gene3D" id="2.10.70.10">
    <property type="entry name" value="Complement Module, domain 1"/>
    <property type="match status" value="8"/>
</dbReference>
<dbReference type="CDD" id="cd00033">
    <property type="entry name" value="CCP"/>
    <property type="match status" value="7"/>
</dbReference>
<dbReference type="InterPro" id="IPR035976">
    <property type="entry name" value="Sushi/SCR/CCP_sf"/>
</dbReference>
<feature type="chain" id="PRO_5042134255" evidence="6">
    <location>
        <begin position="21"/>
        <end position="560"/>
    </location>
</feature>
<feature type="disulfide bond" evidence="5">
    <location>
        <begin position="211"/>
        <end position="238"/>
    </location>
</feature>
<evidence type="ECO:0000256" key="5">
    <source>
        <dbReference type="PROSITE-ProRule" id="PRU00302"/>
    </source>
</evidence>
<evidence type="ECO:0000259" key="7">
    <source>
        <dbReference type="PROSITE" id="PS50923"/>
    </source>
</evidence>
<feature type="signal peptide" evidence="6">
    <location>
        <begin position="1"/>
        <end position="20"/>
    </location>
</feature>
<keyword evidence="9" id="KW-1185">Reference proteome</keyword>
<feature type="domain" description="Sushi" evidence="7">
    <location>
        <begin position="418"/>
        <end position="477"/>
    </location>
</feature>
<feature type="disulfide bond" evidence="5">
    <location>
        <begin position="27"/>
        <end position="54"/>
    </location>
</feature>
<dbReference type="EMBL" id="MU579904">
    <property type="protein sequence ID" value="KAI5609221.1"/>
    <property type="molecule type" value="Genomic_DNA"/>
</dbReference>
<feature type="disulfide bond" evidence="5">
    <location>
        <begin position="448"/>
        <end position="475"/>
    </location>
</feature>
<dbReference type="SUPFAM" id="SSF57535">
    <property type="entry name" value="Complement control module/SCR domain"/>
    <property type="match status" value="8"/>
</dbReference>
<dbReference type="PROSITE" id="PS50923">
    <property type="entry name" value="SUSHI"/>
    <property type="match status" value="8"/>
</dbReference>
<feature type="domain" description="Sushi" evidence="7">
    <location>
        <begin position="358"/>
        <end position="417"/>
    </location>
</feature>
<dbReference type="InterPro" id="IPR050350">
    <property type="entry name" value="Compl-Cell_Adhes-Reg"/>
</dbReference>
<keyword evidence="4" id="KW-0325">Glycoprotein</keyword>
<gene>
    <name evidence="8" type="ORF">C0J50_6223</name>
</gene>
<protein>
    <submittedName>
        <fullName evidence="8">Sushi, von Willebrand factor type A, EGF and pentraxin domain-containing protein 1 isoform X1</fullName>
    </submittedName>
</protein>
<keyword evidence="3 5" id="KW-1015">Disulfide bond</keyword>
<feature type="domain" description="Sushi" evidence="7">
    <location>
        <begin position="57"/>
        <end position="113"/>
    </location>
</feature>
<dbReference type="InterPro" id="IPR000436">
    <property type="entry name" value="Sushi_SCR_CCP_dom"/>
</dbReference>
<comment type="caution">
    <text evidence="8">The sequence shown here is derived from an EMBL/GenBank/DDBJ whole genome shotgun (WGS) entry which is preliminary data.</text>
</comment>
<organism evidence="8 9">
    <name type="scientific">Silurus asotus</name>
    <name type="common">Amur catfish</name>
    <name type="synonym">Parasilurus asotus</name>
    <dbReference type="NCBI Taxonomy" id="30991"/>
    <lineage>
        <taxon>Eukaryota</taxon>
        <taxon>Metazoa</taxon>
        <taxon>Chordata</taxon>
        <taxon>Craniata</taxon>
        <taxon>Vertebrata</taxon>
        <taxon>Euteleostomi</taxon>
        <taxon>Actinopterygii</taxon>
        <taxon>Neopterygii</taxon>
        <taxon>Teleostei</taxon>
        <taxon>Ostariophysi</taxon>
        <taxon>Siluriformes</taxon>
        <taxon>Siluridae</taxon>
        <taxon>Silurus</taxon>
    </lineage>
</organism>